<dbReference type="Pfam" id="PF00990">
    <property type="entry name" value="GGDEF"/>
    <property type="match status" value="1"/>
</dbReference>
<dbReference type="InterPro" id="IPR029787">
    <property type="entry name" value="Nucleotide_cyclase"/>
</dbReference>
<feature type="transmembrane region" description="Helical" evidence="3">
    <location>
        <begin position="129"/>
        <end position="147"/>
    </location>
</feature>
<dbReference type="SUPFAM" id="SSF55073">
    <property type="entry name" value="Nucleotide cyclase"/>
    <property type="match status" value="1"/>
</dbReference>
<dbReference type="NCBIfam" id="TIGR00254">
    <property type="entry name" value="GGDEF"/>
    <property type="match status" value="1"/>
</dbReference>
<keyword evidence="3" id="KW-0812">Transmembrane</keyword>
<dbReference type="EMBL" id="BNAH01000006">
    <property type="protein sequence ID" value="GHE89168.1"/>
    <property type="molecule type" value="Genomic_DNA"/>
</dbReference>
<comment type="catalytic activity">
    <reaction evidence="2">
        <text>2 GTP = 3',3'-c-di-GMP + 2 diphosphate</text>
        <dbReference type="Rhea" id="RHEA:24898"/>
        <dbReference type="ChEBI" id="CHEBI:33019"/>
        <dbReference type="ChEBI" id="CHEBI:37565"/>
        <dbReference type="ChEBI" id="CHEBI:58805"/>
        <dbReference type="EC" id="2.7.7.65"/>
    </reaction>
</comment>
<dbReference type="RefSeq" id="WP_189377966.1">
    <property type="nucleotide sequence ID" value="NZ_BNAH01000006.1"/>
</dbReference>
<dbReference type="Gene3D" id="3.30.70.270">
    <property type="match status" value="1"/>
</dbReference>
<feature type="transmembrane region" description="Helical" evidence="3">
    <location>
        <begin position="6"/>
        <end position="29"/>
    </location>
</feature>
<dbReference type="EC" id="2.7.7.65" evidence="1"/>
<keyword evidence="3" id="KW-0472">Membrane</keyword>
<gene>
    <name evidence="5" type="ORF">GCM10011501_18330</name>
</gene>
<dbReference type="Proteomes" id="UP000626370">
    <property type="component" value="Unassembled WGS sequence"/>
</dbReference>
<evidence type="ECO:0000256" key="2">
    <source>
        <dbReference type="ARBA" id="ARBA00034247"/>
    </source>
</evidence>
<feature type="domain" description="GGDEF" evidence="4">
    <location>
        <begin position="254"/>
        <end position="386"/>
    </location>
</feature>
<comment type="caution">
    <text evidence="5">The sequence shown here is derived from an EMBL/GenBank/DDBJ whole genome shotgun (WGS) entry which is preliminary data.</text>
</comment>
<dbReference type="CDD" id="cd01949">
    <property type="entry name" value="GGDEF"/>
    <property type="match status" value="1"/>
</dbReference>
<keyword evidence="6" id="KW-1185">Reference proteome</keyword>
<feature type="transmembrane region" description="Helical" evidence="3">
    <location>
        <begin position="188"/>
        <end position="217"/>
    </location>
</feature>
<sequence>MTEYQIALAYLSALTIVCLVLFSFTYFLPTPENANKAKSTYFFRILLLFVIASQTAILFRYEHPAIVSILLGNLFILWISYTLMCAIYSRYDVNIVNKHYWLIAMHSVVFVSGLYFVSQITELAYLRSVYVLLNIFLPFCLTIHQCHQQFKKHRIGDRVLYCSLLVTILLYLAYLFCLSVFFRDQFFAPITLIFIILLSFVCILFFGFALSIIYSLVGKLRKELITDRLTGVKNRNYFTDISQQLMSMAKRANTPLSLIVCDIDWFKKINDTYGHAAGDKVLIDFSKNIKEALRVEDVFIRIGGEEFIIMLPQINLESAVLVAERLRLSIDLLPINVGVESIHITASFGVAEVDVNNTIDHSVNNADGALYEAKRSGRNKVVAFKS</sequence>
<feature type="transmembrane region" description="Helical" evidence="3">
    <location>
        <begin position="41"/>
        <end position="59"/>
    </location>
</feature>
<name>A0ABQ3INR7_9GAMM</name>
<evidence type="ECO:0000259" key="4">
    <source>
        <dbReference type="PROSITE" id="PS50887"/>
    </source>
</evidence>
<dbReference type="PANTHER" id="PTHR45138:SF9">
    <property type="entry name" value="DIGUANYLATE CYCLASE DGCM-RELATED"/>
    <property type="match status" value="1"/>
</dbReference>
<accession>A0ABQ3INR7</accession>
<evidence type="ECO:0000313" key="5">
    <source>
        <dbReference type="EMBL" id="GHE89168.1"/>
    </source>
</evidence>
<dbReference type="InterPro" id="IPR000160">
    <property type="entry name" value="GGDEF_dom"/>
</dbReference>
<dbReference type="PROSITE" id="PS50887">
    <property type="entry name" value="GGDEF"/>
    <property type="match status" value="1"/>
</dbReference>
<evidence type="ECO:0000256" key="3">
    <source>
        <dbReference type="SAM" id="Phobius"/>
    </source>
</evidence>
<reference evidence="6" key="1">
    <citation type="journal article" date="2019" name="Int. J. Syst. Evol. Microbiol.">
        <title>The Global Catalogue of Microorganisms (GCM) 10K type strain sequencing project: providing services to taxonomists for standard genome sequencing and annotation.</title>
        <authorList>
            <consortium name="The Broad Institute Genomics Platform"/>
            <consortium name="The Broad Institute Genome Sequencing Center for Infectious Disease"/>
            <person name="Wu L."/>
            <person name="Ma J."/>
        </authorList>
    </citation>
    <scope>NUCLEOTIDE SEQUENCE [LARGE SCALE GENOMIC DNA]</scope>
    <source>
        <strain evidence="6">CGMCC 1.15922</strain>
    </source>
</reference>
<dbReference type="InterPro" id="IPR043128">
    <property type="entry name" value="Rev_trsase/Diguanyl_cyclase"/>
</dbReference>
<dbReference type="PANTHER" id="PTHR45138">
    <property type="entry name" value="REGULATORY COMPONENTS OF SENSORY TRANSDUCTION SYSTEM"/>
    <property type="match status" value="1"/>
</dbReference>
<feature type="transmembrane region" description="Helical" evidence="3">
    <location>
        <begin position="159"/>
        <end position="182"/>
    </location>
</feature>
<organism evidence="5 6">
    <name type="scientific">Thalassotalea profundi</name>
    <dbReference type="NCBI Taxonomy" id="2036687"/>
    <lineage>
        <taxon>Bacteria</taxon>
        <taxon>Pseudomonadati</taxon>
        <taxon>Pseudomonadota</taxon>
        <taxon>Gammaproteobacteria</taxon>
        <taxon>Alteromonadales</taxon>
        <taxon>Colwelliaceae</taxon>
        <taxon>Thalassotalea</taxon>
    </lineage>
</organism>
<proteinExistence type="predicted"/>
<feature type="transmembrane region" description="Helical" evidence="3">
    <location>
        <begin position="65"/>
        <end position="88"/>
    </location>
</feature>
<dbReference type="SMART" id="SM00267">
    <property type="entry name" value="GGDEF"/>
    <property type="match status" value="1"/>
</dbReference>
<evidence type="ECO:0000313" key="6">
    <source>
        <dbReference type="Proteomes" id="UP000626370"/>
    </source>
</evidence>
<protein>
    <recommendedName>
        <fullName evidence="1">diguanylate cyclase</fullName>
        <ecNumber evidence="1">2.7.7.65</ecNumber>
    </recommendedName>
</protein>
<keyword evidence="3" id="KW-1133">Transmembrane helix</keyword>
<evidence type="ECO:0000256" key="1">
    <source>
        <dbReference type="ARBA" id="ARBA00012528"/>
    </source>
</evidence>
<feature type="transmembrane region" description="Helical" evidence="3">
    <location>
        <begin position="100"/>
        <end position="117"/>
    </location>
</feature>
<dbReference type="InterPro" id="IPR050469">
    <property type="entry name" value="Diguanylate_Cyclase"/>
</dbReference>